<dbReference type="RefSeq" id="XP_029697381.1">
    <property type="nucleotide sequence ID" value="XM_029841521.1"/>
</dbReference>
<dbReference type="GeneTree" id="ENSGT00940000159415"/>
<evidence type="ECO:0000256" key="4">
    <source>
        <dbReference type="ARBA" id="ARBA00022989"/>
    </source>
</evidence>
<dbReference type="PANTHER" id="PTHR45638">
    <property type="entry name" value="CYCLIC NUCLEOTIDE-GATED CATION CHANNEL SUBUNIT A"/>
    <property type="match status" value="1"/>
</dbReference>
<dbReference type="eggNOG" id="KOG0500">
    <property type="taxonomic scope" value="Eukaryota"/>
</dbReference>
<dbReference type="SUPFAM" id="SSF51206">
    <property type="entry name" value="cAMP-binding domain-like"/>
    <property type="match status" value="1"/>
</dbReference>
<dbReference type="KEGG" id="tru:101070266"/>
<dbReference type="InterPro" id="IPR032406">
    <property type="entry name" value="CLZ_dom"/>
</dbReference>
<dbReference type="RefSeq" id="XP_011605557.2">
    <property type="nucleotide sequence ID" value="XM_011607255.2"/>
</dbReference>
<dbReference type="OMA" id="HSYLVAW"/>
<reference evidence="12" key="3">
    <citation type="submission" date="2025-09" db="UniProtKB">
        <authorList>
            <consortium name="Ensembl"/>
        </authorList>
    </citation>
    <scope>IDENTIFICATION</scope>
</reference>
<organism evidence="12 13">
    <name type="scientific">Takifugu rubripes</name>
    <name type="common">Japanese pufferfish</name>
    <name type="synonym">Fugu rubripes</name>
    <dbReference type="NCBI Taxonomy" id="31033"/>
    <lineage>
        <taxon>Eukaryota</taxon>
        <taxon>Metazoa</taxon>
        <taxon>Chordata</taxon>
        <taxon>Craniata</taxon>
        <taxon>Vertebrata</taxon>
        <taxon>Euteleostomi</taxon>
        <taxon>Actinopterygii</taxon>
        <taxon>Neopterygii</taxon>
        <taxon>Teleostei</taxon>
        <taxon>Neoteleostei</taxon>
        <taxon>Acanthomorphata</taxon>
        <taxon>Eupercaria</taxon>
        <taxon>Tetraodontiformes</taxon>
        <taxon>Tetradontoidea</taxon>
        <taxon>Tetraodontidae</taxon>
        <taxon>Takifugu</taxon>
    </lineage>
</organism>
<keyword evidence="13" id="KW-1185">Reference proteome</keyword>
<dbReference type="PROSITE" id="PS00888">
    <property type="entry name" value="CNMP_BINDING_1"/>
    <property type="match status" value="1"/>
</dbReference>
<feature type="region of interest" description="Disordered" evidence="9">
    <location>
        <begin position="567"/>
        <end position="703"/>
    </location>
</feature>
<keyword evidence="8" id="KW-0407">Ion channel</keyword>
<dbReference type="OrthoDB" id="421226at2759"/>
<evidence type="ECO:0000256" key="7">
    <source>
        <dbReference type="ARBA" id="ARBA00023286"/>
    </source>
</evidence>
<evidence type="ECO:0000256" key="3">
    <source>
        <dbReference type="ARBA" id="ARBA00022692"/>
    </source>
</evidence>
<keyword evidence="2" id="KW-0813">Transport</keyword>
<evidence type="ECO:0000256" key="1">
    <source>
        <dbReference type="ARBA" id="ARBA00004141"/>
    </source>
</evidence>
<dbReference type="InParanoid" id="H2ULR2"/>
<feature type="compositionally biased region" description="Basic and acidic residues" evidence="9">
    <location>
        <begin position="629"/>
        <end position="638"/>
    </location>
</feature>
<dbReference type="PANTHER" id="PTHR45638:SF2">
    <property type="entry name" value="CYCLIC NUCLEOTIDE-GATED CATION CHANNEL ALPHA-4"/>
    <property type="match status" value="1"/>
</dbReference>
<dbReference type="GO" id="GO:0005223">
    <property type="term" value="F:intracellularly cGMP-activated cation channel activity"/>
    <property type="evidence" value="ECO:0007669"/>
    <property type="project" value="TreeGrafter"/>
</dbReference>
<feature type="compositionally biased region" description="Acidic residues" evidence="9">
    <location>
        <begin position="593"/>
        <end position="602"/>
    </location>
</feature>
<dbReference type="Proteomes" id="UP000005226">
    <property type="component" value="Chromosome 1"/>
</dbReference>
<reference evidence="12 13" key="1">
    <citation type="journal article" date="2011" name="Genome Biol. Evol.">
        <title>Integration of the genetic map and genome assembly of fugu facilitates insights into distinct features of genome evolution in teleosts and mammals.</title>
        <authorList>
            <person name="Kai W."/>
            <person name="Kikuchi K."/>
            <person name="Tohari S."/>
            <person name="Chew A.K."/>
            <person name="Tay A."/>
            <person name="Fujiwara A."/>
            <person name="Hosoya S."/>
            <person name="Suetake H."/>
            <person name="Naruse K."/>
            <person name="Brenner S."/>
            <person name="Suzuki Y."/>
            <person name="Venkatesh B."/>
        </authorList>
    </citation>
    <scope>NUCLEOTIDE SEQUENCE [LARGE SCALE GENOMIC DNA]</scope>
</reference>
<dbReference type="InterPro" id="IPR005821">
    <property type="entry name" value="Ion_trans_dom"/>
</dbReference>
<dbReference type="Gene3D" id="2.60.120.10">
    <property type="entry name" value="Jelly Rolls"/>
    <property type="match status" value="1"/>
</dbReference>
<keyword evidence="7" id="KW-1071">Ligand-gated ion channel</keyword>
<dbReference type="InterPro" id="IPR018488">
    <property type="entry name" value="cNMP-bd_CS"/>
</dbReference>
<keyword evidence="3 10" id="KW-0812">Transmembrane</keyword>
<sequence>MDNTSDTRPTRNRWQRLLKGRQKQKVDVIENVAKYDKNAIHMLHIIWKEWLVDPAEQFYYVWLQVMILPIVYNSVIIILRTCFTTIALSYLPVWLTLDYLSDLMYIVDMIITVHTGYVDQGILVKDLTQLKQRYLHSKAFLRDLASLIPTDLLYFVFGIQTPLVRINRLLRMPRLNEALDRMETRTSYPNTFRISKLMIYIFVLIHWNACLYFALSSYIGFGSDRWVYPNITNPEFASLRRQYIYCFWFSAQIFTTVGDTPLPKREDEYLFMIADLLIAVLVFASIVGNVGNVITSLRDRDNVFFPNHELVKAYLSSHQISKELRHRIDNWYQHLHINKKIIRENEILQELPLHLRTEIAVSVHLSTLSKVTIFHNCDRSLLEELVLKLTPQVFSPGEYVCKKGDVGHEMYIIKEGKLAVVADDGVTEFAVLSDGNFFGEISIINIKGNKSGNRRTANIRSIGHSDLFSLSKEALMDVLSEFPAAKRHLEEKGRQILTKMGMLEENGDGGEGEAATVETKIKKLESSLESLHTKLARLMAELESSNAKMQVRVEQLEWEVAALHTDLSKEEEDARGVQGRGEGVGGEVQLEREEAEGEEEREASDLKMKRQRQGEDVFNEGDGQSTTSTKEDVRKIEVDNCCVSKDPEFHEQNQDVRKIVREDGNDRLGKGDGAEMEPAEMSSGESEEKECELKTQKSEEKTN</sequence>
<feature type="transmembrane region" description="Helical" evidence="10">
    <location>
        <begin position="269"/>
        <end position="288"/>
    </location>
</feature>
<feature type="compositionally biased region" description="Basic and acidic residues" evidence="9">
    <location>
        <begin position="645"/>
        <end position="673"/>
    </location>
</feature>
<feature type="domain" description="Cyclic nucleotide-binding" evidence="11">
    <location>
        <begin position="373"/>
        <end position="487"/>
    </location>
</feature>
<dbReference type="InterPro" id="IPR000595">
    <property type="entry name" value="cNMP-bd_dom"/>
</dbReference>
<evidence type="ECO:0000256" key="6">
    <source>
        <dbReference type="ARBA" id="ARBA00023136"/>
    </source>
</evidence>
<gene>
    <name evidence="12" type="primary">cnga4</name>
</gene>
<dbReference type="Gene3D" id="1.10.287.70">
    <property type="match status" value="1"/>
</dbReference>
<dbReference type="InterPro" id="IPR018490">
    <property type="entry name" value="cNMP-bd_dom_sf"/>
</dbReference>
<evidence type="ECO:0000256" key="2">
    <source>
        <dbReference type="ARBA" id="ARBA00022448"/>
    </source>
</evidence>
<dbReference type="FunFam" id="1.10.287.70:FF:000030">
    <property type="entry name" value="Cyclic nucleotide-gated channel alpha 3"/>
    <property type="match status" value="1"/>
</dbReference>
<evidence type="ECO:0000259" key="11">
    <source>
        <dbReference type="PROSITE" id="PS50042"/>
    </source>
</evidence>
<reference evidence="12" key="2">
    <citation type="submission" date="2025-08" db="UniProtKB">
        <authorList>
            <consortium name="Ensembl"/>
        </authorList>
    </citation>
    <scope>IDENTIFICATION</scope>
</reference>
<dbReference type="SMART" id="SM00100">
    <property type="entry name" value="cNMP"/>
    <property type="match status" value="1"/>
</dbReference>
<dbReference type="Pfam" id="PF00027">
    <property type="entry name" value="cNMP_binding"/>
    <property type="match status" value="1"/>
</dbReference>
<dbReference type="RefSeq" id="XP_029697377.1">
    <property type="nucleotide sequence ID" value="XM_029841517.1"/>
</dbReference>
<evidence type="ECO:0000313" key="12">
    <source>
        <dbReference type="Ensembl" id="ENSTRUP00000037883.3"/>
    </source>
</evidence>
<evidence type="ECO:0000256" key="8">
    <source>
        <dbReference type="ARBA" id="ARBA00023303"/>
    </source>
</evidence>
<evidence type="ECO:0000313" key="13">
    <source>
        <dbReference type="Proteomes" id="UP000005226"/>
    </source>
</evidence>
<feature type="transmembrane region" description="Helical" evidence="10">
    <location>
        <begin position="197"/>
        <end position="222"/>
    </location>
</feature>
<feature type="transmembrane region" description="Helical" evidence="10">
    <location>
        <begin position="144"/>
        <end position="164"/>
    </location>
</feature>
<dbReference type="GO" id="GO:0030553">
    <property type="term" value="F:cGMP binding"/>
    <property type="evidence" value="ECO:0007669"/>
    <property type="project" value="TreeGrafter"/>
</dbReference>
<dbReference type="AlphaFoldDB" id="H2ULR2"/>
<proteinExistence type="predicted"/>
<keyword evidence="5" id="KW-0406">Ion transport</keyword>
<dbReference type="CDD" id="cd00038">
    <property type="entry name" value="CAP_ED"/>
    <property type="match status" value="1"/>
</dbReference>
<dbReference type="Ensembl" id="ENSTRUT00000038019.3">
    <property type="protein sequence ID" value="ENSTRUP00000037883.3"/>
    <property type="gene ID" value="ENSTRUG00000014828.3"/>
</dbReference>
<dbReference type="Pfam" id="PF00520">
    <property type="entry name" value="Ion_trans"/>
    <property type="match status" value="1"/>
</dbReference>
<dbReference type="GO" id="GO:0005886">
    <property type="term" value="C:plasma membrane"/>
    <property type="evidence" value="ECO:0007669"/>
    <property type="project" value="TreeGrafter"/>
</dbReference>
<keyword evidence="6 10" id="KW-0472">Membrane</keyword>
<dbReference type="CTD" id="1262"/>
<feature type="transmembrane region" description="Helical" evidence="10">
    <location>
        <begin position="70"/>
        <end position="91"/>
    </location>
</feature>
<dbReference type="Gene3D" id="1.10.287.630">
    <property type="entry name" value="Helix hairpin bin"/>
    <property type="match status" value="1"/>
</dbReference>
<feature type="compositionally biased region" description="Basic and acidic residues" evidence="9">
    <location>
        <begin position="691"/>
        <end position="703"/>
    </location>
</feature>
<keyword evidence="4 10" id="KW-1133">Transmembrane helix</keyword>
<evidence type="ECO:0000256" key="5">
    <source>
        <dbReference type="ARBA" id="ARBA00023065"/>
    </source>
</evidence>
<dbReference type="HOGENOM" id="CLU_005746_12_0_1"/>
<dbReference type="Gene3D" id="1.20.5.300">
    <property type="match status" value="1"/>
</dbReference>
<dbReference type="FunFam" id="1.20.5.300:FF:000005">
    <property type="entry name" value="cyclic nucleotide-gated cation channel alpha-4"/>
    <property type="match status" value="1"/>
</dbReference>
<name>H2ULR2_TAKRU</name>
<dbReference type="GO" id="GO:0005222">
    <property type="term" value="F:intracellularly cAMP-activated cation channel activity"/>
    <property type="evidence" value="ECO:0007669"/>
    <property type="project" value="TreeGrafter"/>
</dbReference>
<dbReference type="Pfam" id="PF16526">
    <property type="entry name" value="CLZ"/>
    <property type="match status" value="1"/>
</dbReference>
<dbReference type="PROSITE" id="PS00889">
    <property type="entry name" value="CNMP_BINDING_2"/>
    <property type="match status" value="1"/>
</dbReference>
<dbReference type="SUPFAM" id="SSF81324">
    <property type="entry name" value="Voltage-gated potassium channels"/>
    <property type="match status" value="1"/>
</dbReference>
<dbReference type="FunFam" id="1.10.287.630:FF:000001">
    <property type="entry name" value="Cyclic nucleotide-gated channel alpha 3"/>
    <property type="match status" value="1"/>
</dbReference>
<dbReference type="InterPro" id="IPR014710">
    <property type="entry name" value="RmlC-like_jellyroll"/>
</dbReference>
<dbReference type="InterPro" id="IPR050866">
    <property type="entry name" value="CNG_cation_channel"/>
</dbReference>
<dbReference type="FunFam" id="2.60.120.10:FF:000046">
    <property type="entry name" value="Cyclic nucleotide-gated cation channel alpha-4"/>
    <property type="match status" value="1"/>
</dbReference>
<dbReference type="GO" id="GO:0044877">
    <property type="term" value="F:protein-containing complex binding"/>
    <property type="evidence" value="ECO:0007669"/>
    <property type="project" value="TreeGrafter"/>
</dbReference>
<protein>
    <submittedName>
        <fullName evidence="12">Cyclic nucleotide gated channel subunit alpha 4</fullName>
    </submittedName>
</protein>
<feature type="compositionally biased region" description="Basic and acidic residues" evidence="9">
    <location>
        <begin position="603"/>
        <end position="615"/>
    </location>
</feature>
<dbReference type="GO" id="GO:0017071">
    <property type="term" value="C:intracellular cyclic nucleotide activated cation channel complex"/>
    <property type="evidence" value="ECO:0007669"/>
    <property type="project" value="TreeGrafter"/>
</dbReference>
<dbReference type="GeneID" id="101070266"/>
<dbReference type="PROSITE" id="PS50042">
    <property type="entry name" value="CNMP_BINDING_3"/>
    <property type="match status" value="1"/>
</dbReference>
<dbReference type="STRING" id="31033.ENSTRUP00000037883"/>
<evidence type="ECO:0000256" key="9">
    <source>
        <dbReference type="SAM" id="MobiDB-lite"/>
    </source>
</evidence>
<comment type="subcellular location">
    <subcellularLocation>
        <location evidence="1">Membrane</location>
        <topology evidence="1">Multi-pass membrane protein</topology>
    </subcellularLocation>
</comment>
<evidence type="ECO:0000256" key="10">
    <source>
        <dbReference type="SAM" id="Phobius"/>
    </source>
</evidence>
<accession>H2ULR2</accession>